<keyword evidence="2" id="KW-0808">Transferase</keyword>
<dbReference type="PANTHER" id="PTHR34203:SF15">
    <property type="entry name" value="SLL1173 PROTEIN"/>
    <property type="match status" value="1"/>
</dbReference>
<reference evidence="2 3" key="1">
    <citation type="submission" date="2014-03" db="EMBL/GenBank/DDBJ databases">
        <title>Genome of Polynucleobacter strain MWH-MoK4.</title>
        <authorList>
            <person name="Hahn M.W."/>
        </authorList>
    </citation>
    <scope>NUCLEOTIDE SEQUENCE [LARGE SCALE GENOMIC DNA]</scope>
    <source>
        <strain evidence="2 3">MWH-MoK4</strain>
    </source>
</reference>
<gene>
    <name evidence="2" type="ORF">CL55_00003110</name>
</gene>
<dbReference type="KEGG" id="pdq:CL55_00003110"/>
<dbReference type="GO" id="GO:0032259">
    <property type="term" value="P:methylation"/>
    <property type="evidence" value="ECO:0007669"/>
    <property type="project" value="UniProtKB-KW"/>
</dbReference>
<protein>
    <submittedName>
        <fullName evidence="2">Methyltransferase, FkbM family</fullName>
    </submittedName>
</protein>
<sequence length="278" mass="31635">MMGREMLMKFLRDHSFKGKHRLAKWLYPNLGECIVPYANQYLIGINVSEHQGGVIFWDQKYESETSWIIKRFLHTPDSVAVDIGANIGSFTLMLAEVASKVHSVEPHPDFRKRLDRNIRLNNLKNVEVHPLAISSAEGARILYSPPQHMMNKSASLTDSNPALEEKIEVQAITLEKFLAGFNRLDFLKIDADGSDADIILSGLIELSRLRPVIYFEDNGGWKGSKEDLINAEFLDDKYEICFTKLAEMGYQLFLVLDGYLVPTKRIRGTLNMYLAIPI</sequence>
<dbReference type="GO" id="GO:0008168">
    <property type="term" value="F:methyltransferase activity"/>
    <property type="evidence" value="ECO:0007669"/>
    <property type="project" value="UniProtKB-KW"/>
</dbReference>
<evidence type="ECO:0000313" key="2">
    <source>
        <dbReference type="EMBL" id="AKD24644.1"/>
    </source>
</evidence>
<dbReference type="Gene3D" id="3.40.50.150">
    <property type="entry name" value="Vaccinia Virus protein VP39"/>
    <property type="match status" value="1"/>
</dbReference>
<dbReference type="NCBIfam" id="TIGR01444">
    <property type="entry name" value="fkbM_fam"/>
    <property type="match status" value="1"/>
</dbReference>
<organism evidence="2 3">
    <name type="scientific">Polynucleobacter duraquae</name>
    <dbReference type="NCBI Taxonomy" id="1835254"/>
    <lineage>
        <taxon>Bacteria</taxon>
        <taxon>Pseudomonadati</taxon>
        <taxon>Pseudomonadota</taxon>
        <taxon>Betaproteobacteria</taxon>
        <taxon>Burkholderiales</taxon>
        <taxon>Burkholderiaceae</taxon>
        <taxon>Polynucleobacter</taxon>
    </lineage>
</organism>
<dbReference type="SUPFAM" id="SSF53335">
    <property type="entry name" value="S-adenosyl-L-methionine-dependent methyltransferases"/>
    <property type="match status" value="1"/>
</dbReference>
<name>A0A0E3UZS7_9BURK</name>
<dbReference type="AlphaFoldDB" id="A0A0E3UZS7"/>
<dbReference type="InterPro" id="IPR029063">
    <property type="entry name" value="SAM-dependent_MTases_sf"/>
</dbReference>
<evidence type="ECO:0000313" key="3">
    <source>
        <dbReference type="Proteomes" id="UP000061135"/>
    </source>
</evidence>
<accession>A0A0E3UZS7</accession>
<dbReference type="STRING" id="1835254.CL55_00003110"/>
<feature type="domain" description="Methyltransferase FkbM" evidence="1">
    <location>
        <begin position="82"/>
        <end position="223"/>
    </location>
</feature>
<dbReference type="Proteomes" id="UP000061135">
    <property type="component" value="Chromosome"/>
</dbReference>
<dbReference type="EMBL" id="CP007501">
    <property type="protein sequence ID" value="AKD24644.1"/>
    <property type="molecule type" value="Genomic_DNA"/>
</dbReference>
<keyword evidence="3" id="KW-1185">Reference proteome</keyword>
<dbReference type="InterPro" id="IPR052514">
    <property type="entry name" value="SAM-dependent_MTase"/>
</dbReference>
<dbReference type="Pfam" id="PF05050">
    <property type="entry name" value="Methyltransf_21"/>
    <property type="match status" value="1"/>
</dbReference>
<dbReference type="PANTHER" id="PTHR34203">
    <property type="entry name" value="METHYLTRANSFERASE, FKBM FAMILY PROTEIN"/>
    <property type="match status" value="1"/>
</dbReference>
<proteinExistence type="predicted"/>
<dbReference type="HOGENOM" id="CLU_1000607_0_0_4"/>
<dbReference type="OrthoDB" id="7016221at2"/>
<keyword evidence="2" id="KW-0489">Methyltransferase</keyword>
<dbReference type="PATRIC" id="fig|576611.7.peg.313"/>
<dbReference type="InterPro" id="IPR006342">
    <property type="entry name" value="FkbM_mtfrase"/>
</dbReference>
<evidence type="ECO:0000259" key="1">
    <source>
        <dbReference type="Pfam" id="PF05050"/>
    </source>
</evidence>